<dbReference type="EMBL" id="BJCF01000052">
    <property type="protein sequence ID" value="GCL43786.1"/>
    <property type="molecule type" value="Genomic_DNA"/>
</dbReference>
<comment type="caution">
    <text evidence="2">The sequence shown here is derived from an EMBL/GenBank/DDBJ whole genome shotgun (WGS) entry which is preliminary data.</text>
</comment>
<evidence type="ECO:0000259" key="1">
    <source>
        <dbReference type="Pfam" id="PF13614"/>
    </source>
</evidence>
<dbReference type="RefSeq" id="WP_137909225.1">
    <property type="nucleotide sequence ID" value="NZ_BJCF01000052.1"/>
</dbReference>
<reference evidence="3" key="1">
    <citation type="submission" date="2019-02" db="EMBL/GenBank/DDBJ databases">
        <title>Draft genome sequence of Dolichospermum planctonicum NIES-80.</title>
        <authorList>
            <person name="Yamaguchi H."/>
            <person name="Suzuki S."/>
            <person name="Kawachi M."/>
        </authorList>
    </citation>
    <scope>NUCLEOTIDE SEQUENCE [LARGE SCALE GENOMIC DNA]</scope>
    <source>
        <strain evidence="3">NIES-80</strain>
    </source>
</reference>
<protein>
    <submittedName>
        <fullName evidence="2">Chromosome partitioning ATPase, ParA family protein</fullName>
    </submittedName>
</protein>
<dbReference type="OrthoDB" id="477717at2"/>
<dbReference type="Proteomes" id="UP000299367">
    <property type="component" value="Unassembled WGS sequence"/>
</dbReference>
<dbReference type="CDD" id="cd02042">
    <property type="entry name" value="ParAB_family"/>
    <property type="match status" value="1"/>
</dbReference>
<dbReference type="AlphaFoldDB" id="A0A480AI72"/>
<evidence type="ECO:0000313" key="3">
    <source>
        <dbReference type="Proteomes" id="UP000299367"/>
    </source>
</evidence>
<dbReference type="InterPro" id="IPR027417">
    <property type="entry name" value="P-loop_NTPase"/>
</dbReference>
<dbReference type="PANTHER" id="PTHR13696:SF52">
    <property type="entry name" value="PARA FAMILY PROTEIN CT_582"/>
    <property type="match status" value="1"/>
</dbReference>
<organism evidence="2 3">
    <name type="scientific">Dolichospermum planctonicum</name>
    <dbReference type="NCBI Taxonomy" id="136072"/>
    <lineage>
        <taxon>Bacteria</taxon>
        <taxon>Bacillati</taxon>
        <taxon>Cyanobacteriota</taxon>
        <taxon>Cyanophyceae</taxon>
        <taxon>Nostocales</taxon>
        <taxon>Aphanizomenonaceae</taxon>
        <taxon>Dolichospermum</taxon>
    </lineage>
</organism>
<dbReference type="PANTHER" id="PTHR13696">
    <property type="entry name" value="P-LOOP CONTAINING NUCLEOSIDE TRIPHOSPHATE HYDROLASE"/>
    <property type="match status" value="1"/>
</dbReference>
<dbReference type="InterPro" id="IPR050678">
    <property type="entry name" value="DNA_Partitioning_ATPase"/>
</dbReference>
<feature type="domain" description="AAA" evidence="1">
    <location>
        <begin position="3"/>
        <end position="199"/>
    </location>
</feature>
<accession>A0A480AI72</accession>
<sequence length="290" mass="33120">MTAKVISVCNLKGGVGKTTIVMALSEYLAGDTMYGQRVLAIDLDPQCNLTTALMSEQVWEWQYNYRGLTLPFLFKNADHFLANGNYQKFIVKEEVSNVRNKNSFNCLHLIPSSSKLFELQEDFPETSVAILRQLINPLLTEYDYILIDCPPSINNIIKSAFYASDFCIIPCVPSRMSIHGLELLLKQIEKFNQDYQHDLNPIGTLISRYNGTVSQTQNLNFIIVNPFFPPTFSNKIPERAKIAESLDFSMQLTYKQKYGDIHDVMVKLTQEFIQRLNHNSVNLLQMATLV</sequence>
<evidence type="ECO:0000313" key="2">
    <source>
        <dbReference type="EMBL" id="GCL43786.1"/>
    </source>
</evidence>
<dbReference type="Pfam" id="PF13614">
    <property type="entry name" value="AAA_31"/>
    <property type="match status" value="1"/>
</dbReference>
<dbReference type="InterPro" id="IPR025669">
    <property type="entry name" value="AAA_dom"/>
</dbReference>
<name>A0A480AI72_9CYAN</name>
<dbReference type="Gene3D" id="3.40.50.300">
    <property type="entry name" value="P-loop containing nucleotide triphosphate hydrolases"/>
    <property type="match status" value="1"/>
</dbReference>
<dbReference type="SUPFAM" id="SSF52540">
    <property type="entry name" value="P-loop containing nucleoside triphosphate hydrolases"/>
    <property type="match status" value="1"/>
</dbReference>
<gene>
    <name evidence="2" type="ORF">NIES80_35050</name>
</gene>
<proteinExistence type="predicted"/>